<dbReference type="PROSITE" id="PS51747">
    <property type="entry name" value="CYT_DCMP_DEAMINASES_2"/>
    <property type="match status" value="1"/>
</dbReference>
<proteinExistence type="inferred from homology"/>
<comment type="similarity">
    <text evidence="6">Belongs to the cytidine and deoxycytidylate deaminase family.</text>
</comment>
<gene>
    <name evidence="6" type="primary">tadA</name>
    <name evidence="8" type="ORF">ACFFI0_02580</name>
</gene>
<dbReference type="InterPro" id="IPR002125">
    <property type="entry name" value="CMP_dCMP_dom"/>
</dbReference>
<comment type="subunit">
    <text evidence="6">Homodimer.</text>
</comment>
<dbReference type="SUPFAM" id="SSF53927">
    <property type="entry name" value="Cytidine deaminase-like"/>
    <property type="match status" value="1"/>
</dbReference>
<dbReference type="CDD" id="cd01285">
    <property type="entry name" value="nucleoside_deaminase"/>
    <property type="match status" value="1"/>
</dbReference>
<feature type="binding site" evidence="6">
    <location>
        <position position="64"/>
    </location>
    <ligand>
        <name>Zn(2+)</name>
        <dbReference type="ChEBI" id="CHEBI:29105"/>
        <note>catalytic</note>
    </ligand>
</feature>
<dbReference type="Gene3D" id="3.40.140.10">
    <property type="entry name" value="Cytidine Deaminase, domain 2"/>
    <property type="match status" value="1"/>
</dbReference>
<keyword evidence="4 6" id="KW-0862">Zinc</keyword>
<dbReference type="RefSeq" id="WP_013664365.1">
    <property type="nucleotide sequence ID" value="NZ_JBHLWO010000001.1"/>
</dbReference>
<evidence type="ECO:0000256" key="1">
    <source>
        <dbReference type="ARBA" id="ARBA00022694"/>
    </source>
</evidence>
<dbReference type="GO" id="GO:0052717">
    <property type="term" value="F:tRNA-specific adenosine-34 deaminase activity"/>
    <property type="evidence" value="ECO:0007669"/>
    <property type="project" value="UniProtKB-EC"/>
</dbReference>
<evidence type="ECO:0000256" key="3">
    <source>
        <dbReference type="ARBA" id="ARBA00022801"/>
    </source>
</evidence>
<keyword evidence="3 6" id="KW-0378">Hydrolase</keyword>
<dbReference type="Proteomes" id="UP001589774">
    <property type="component" value="Unassembled WGS sequence"/>
</dbReference>
<dbReference type="Pfam" id="PF14437">
    <property type="entry name" value="MafB19-deam"/>
    <property type="match status" value="1"/>
</dbReference>
<feature type="binding site" evidence="6">
    <location>
        <position position="94"/>
    </location>
    <ligand>
        <name>Zn(2+)</name>
        <dbReference type="ChEBI" id="CHEBI:29105"/>
        <note>catalytic</note>
    </ligand>
</feature>
<dbReference type="HAMAP" id="MF_00972">
    <property type="entry name" value="tRNA_aden_deaminase"/>
    <property type="match status" value="1"/>
</dbReference>
<evidence type="ECO:0000256" key="4">
    <source>
        <dbReference type="ARBA" id="ARBA00022833"/>
    </source>
</evidence>
<dbReference type="PANTHER" id="PTHR11079:SF202">
    <property type="entry name" value="TRNA-SPECIFIC ADENOSINE DEAMINASE"/>
    <property type="match status" value="1"/>
</dbReference>
<protein>
    <recommendedName>
        <fullName evidence="6">tRNA-specific adenosine deaminase</fullName>
        <ecNumber evidence="6">3.5.4.33</ecNumber>
    </recommendedName>
</protein>
<feature type="binding site" evidence="6">
    <location>
        <position position="97"/>
    </location>
    <ligand>
        <name>Zn(2+)</name>
        <dbReference type="ChEBI" id="CHEBI:29105"/>
        <note>catalytic</note>
    </ligand>
</feature>
<feature type="domain" description="CMP/dCMP-type deaminase" evidence="7">
    <location>
        <begin position="13"/>
        <end position="154"/>
    </location>
</feature>
<dbReference type="EC" id="3.5.4.33" evidence="6"/>
<comment type="function">
    <text evidence="6">Catalyzes the deamination of adenosine to inosine at the wobble position 34 of tRNA(Arg2).</text>
</comment>
<comment type="cofactor">
    <cofactor evidence="6">
        <name>Zn(2+)</name>
        <dbReference type="ChEBI" id="CHEBI:29105"/>
    </cofactor>
    <text evidence="6">Binds 1 zinc ion per subunit.</text>
</comment>
<reference evidence="8 9" key="1">
    <citation type="submission" date="2024-09" db="EMBL/GenBank/DDBJ databases">
        <authorList>
            <person name="Sun Q."/>
            <person name="Mori K."/>
        </authorList>
    </citation>
    <scope>NUCLEOTIDE SEQUENCE [LARGE SCALE GENOMIC DNA]</scope>
    <source>
        <strain evidence="8 9">CCM 7765</strain>
    </source>
</reference>
<evidence type="ECO:0000313" key="9">
    <source>
        <dbReference type="Proteomes" id="UP001589774"/>
    </source>
</evidence>
<keyword evidence="1 6" id="KW-0819">tRNA processing</keyword>
<dbReference type="InterPro" id="IPR058535">
    <property type="entry name" value="MafB19-deam"/>
</dbReference>
<dbReference type="InterPro" id="IPR016193">
    <property type="entry name" value="Cytidine_deaminase-like"/>
</dbReference>
<evidence type="ECO:0000259" key="7">
    <source>
        <dbReference type="PROSITE" id="PS51747"/>
    </source>
</evidence>
<name>A0ABV6HE58_9SPHI</name>
<dbReference type="PANTHER" id="PTHR11079">
    <property type="entry name" value="CYTOSINE DEAMINASE FAMILY MEMBER"/>
    <property type="match status" value="1"/>
</dbReference>
<accession>A0ABV6HE58</accession>
<comment type="catalytic activity">
    <reaction evidence="5 6">
        <text>adenosine(34) in tRNA + H2O + H(+) = inosine(34) in tRNA + NH4(+)</text>
        <dbReference type="Rhea" id="RHEA:43168"/>
        <dbReference type="Rhea" id="RHEA-COMP:10373"/>
        <dbReference type="Rhea" id="RHEA-COMP:10374"/>
        <dbReference type="ChEBI" id="CHEBI:15377"/>
        <dbReference type="ChEBI" id="CHEBI:15378"/>
        <dbReference type="ChEBI" id="CHEBI:28938"/>
        <dbReference type="ChEBI" id="CHEBI:74411"/>
        <dbReference type="ChEBI" id="CHEBI:82852"/>
        <dbReference type="EC" id="3.5.4.33"/>
    </reaction>
</comment>
<evidence type="ECO:0000256" key="6">
    <source>
        <dbReference type="HAMAP-Rule" id="MF_00972"/>
    </source>
</evidence>
<evidence type="ECO:0000256" key="2">
    <source>
        <dbReference type="ARBA" id="ARBA00022723"/>
    </source>
</evidence>
<organism evidence="8 9">
    <name type="scientific">Olivibacter oleidegradans</name>
    <dbReference type="NCBI Taxonomy" id="760123"/>
    <lineage>
        <taxon>Bacteria</taxon>
        <taxon>Pseudomonadati</taxon>
        <taxon>Bacteroidota</taxon>
        <taxon>Sphingobacteriia</taxon>
        <taxon>Sphingobacteriales</taxon>
        <taxon>Sphingobacteriaceae</taxon>
        <taxon>Olivibacter</taxon>
    </lineage>
</organism>
<feature type="active site" description="Proton donor" evidence="6">
    <location>
        <position position="66"/>
    </location>
</feature>
<dbReference type="EMBL" id="JBHLWO010000001">
    <property type="protein sequence ID" value="MFC0317172.1"/>
    <property type="molecule type" value="Genomic_DNA"/>
</dbReference>
<keyword evidence="9" id="KW-1185">Reference proteome</keyword>
<sequence length="156" mass="17626">MKYINFEDTSDSVSDEFFMKEALREAQKAFDADEVPIGAVIVHDGKIIARGHNLTETLNDVTAHAEMQAFTAAANYIGGKYLKDCTLYVTIEPCVMCAGASYWSQIKRIVFGARDEKRGYATISKDIVHPKTTVVSGIMEETCRELMQRFFQLKRR</sequence>
<comment type="caution">
    <text evidence="8">The sequence shown here is derived from an EMBL/GenBank/DDBJ whole genome shotgun (WGS) entry which is preliminary data.</text>
</comment>
<dbReference type="InterPro" id="IPR028883">
    <property type="entry name" value="tRNA_aden_deaminase"/>
</dbReference>
<evidence type="ECO:0000256" key="5">
    <source>
        <dbReference type="ARBA" id="ARBA00048045"/>
    </source>
</evidence>
<evidence type="ECO:0000313" key="8">
    <source>
        <dbReference type="EMBL" id="MFC0317172.1"/>
    </source>
</evidence>
<keyword evidence="2 6" id="KW-0479">Metal-binding</keyword>